<dbReference type="RefSeq" id="WP_069477775.1">
    <property type="nucleotide sequence ID" value="NZ_CP017111.1"/>
</dbReference>
<sequence length="137" mass="16014">MNAKIYIDTNIFLDSILNRDNGIAKSVLFFLSEKNFEIILNDISIVNIHYFARKGIEPKKLKEYINTFLDEYTIVSVNEKILRDAINSDFKDFEDAVQYFCAKEKKARLIITNDKKGFQNSDIDTISSSDFYNQYIQ</sequence>
<accession>A0A1D7TIZ4</accession>
<evidence type="ECO:0000313" key="3">
    <source>
        <dbReference type="Proteomes" id="UP000094609"/>
    </source>
</evidence>
<evidence type="ECO:0000313" key="2">
    <source>
        <dbReference type="EMBL" id="AOO64946.1"/>
    </source>
</evidence>
<dbReference type="Pfam" id="PF13470">
    <property type="entry name" value="PIN_3"/>
    <property type="match status" value="1"/>
</dbReference>
<dbReference type="InterPro" id="IPR029060">
    <property type="entry name" value="PIN-like_dom_sf"/>
</dbReference>
<dbReference type="AlphaFoldDB" id="A0A1D7TIZ4"/>
<protein>
    <submittedName>
        <fullName evidence="2">PIN domain protein, putative</fullName>
    </submittedName>
</protein>
<dbReference type="SUPFAM" id="SSF88723">
    <property type="entry name" value="PIN domain-like"/>
    <property type="match status" value="1"/>
</dbReference>
<name>A0A1D7TIZ4_9BACT</name>
<dbReference type="CDD" id="cd09854">
    <property type="entry name" value="PIN_VapC-like"/>
    <property type="match status" value="1"/>
</dbReference>
<feature type="domain" description="PIN" evidence="1">
    <location>
        <begin position="5"/>
        <end position="116"/>
    </location>
</feature>
<dbReference type="EMBL" id="CP017111">
    <property type="protein sequence ID" value="AOO64946.1"/>
    <property type="molecule type" value="Genomic_DNA"/>
</dbReference>
<dbReference type="STRING" id="1193502.SHALO_1166"/>
<dbReference type="Proteomes" id="UP000094609">
    <property type="component" value="Chromosome"/>
</dbReference>
<proteinExistence type="predicted"/>
<dbReference type="Gene3D" id="3.40.50.1010">
    <property type="entry name" value="5'-nuclease"/>
    <property type="match status" value="1"/>
</dbReference>
<evidence type="ECO:0000259" key="1">
    <source>
        <dbReference type="Pfam" id="PF13470"/>
    </source>
</evidence>
<dbReference type="InterPro" id="IPR002716">
    <property type="entry name" value="PIN_dom"/>
</dbReference>
<reference evidence="3" key="1">
    <citation type="submission" date="2016-08" db="EMBL/GenBank/DDBJ databases">
        <title>Complete genome sequence of the organohalide-respiring Epsilonproteobacterium Sulfurospirillum halorespirans.</title>
        <authorList>
            <person name="Goris T."/>
            <person name="Zimmermann J."/>
            <person name="Schenz B."/>
            <person name="Lemos M."/>
            <person name="Hackermueller J."/>
            <person name="Diekert G."/>
        </authorList>
    </citation>
    <scope>NUCLEOTIDE SEQUENCE [LARGE SCALE GENOMIC DNA]</scope>
    <source>
        <strain>DSM 13726</strain>
        <strain evidence="3">PCE-M2</strain>
    </source>
</reference>
<keyword evidence="3" id="KW-1185">Reference proteome</keyword>
<organism evidence="2 3">
    <name type="scientific">Sulfurospirillum halorespirans DSM 13726</name>
    <dbReference type="NCBI Taxonomy" id="1193502"/>
    <lineage>
        <taxon>Bacteria</taxon>
        <taxon>Pseudomonadati</taxon>
        <taxon>Campylobacterota</taxon>
        <taxon>Epsilonproteobacteria</taxon>
        <taxon>Campylobacterales</taxon>
        <taxon>Sulfurospirillaceae</taxon>
        <taxon>Sulfurospirillum</taxon>
    </lineage>
</organism>
<dbReference type="KEGG" id="shal:SHALO_1166"/>
<gene>
    <name evidence="2" type="ORF">SHALO_1166</name>
</gene>